<reference evidence="1 2" key="1">
    <citation type="submission" date="2019-12" db="EMBL/GenBank/DDBJ databases">
        <authorList>
            <person name="Scholz U."/>
            <person name="Mascher M."/>
            <person name="Fiebig A."/>
        </authorList>
    </citation>
    <scope>NUCLEOTIDE SEQUENCE</scope>
</reference>
<organism evidence="1">
    <name type="scientific">Spirodela intermedia</name>
    <name type="common">Intermediate duckweed</name>
    <dbReference type="NCBI Taxonomy" id="51605"/>
    <lineage>
        <taxon>Eukaryota</taxon>
        <taxon>Viridiplantae</taxon>
        <taxon>Streptophyta</taxon>
        <taxon>Embryophyta</taxon>
        <taxon>Tracheophyta</taxon>
        <taxon>Spermatophyta</taxon>
        <taxon>Magnoliopsida</taxon>
        <taxon>Liliopsida</taxon>
        <taxon>Araceae</taxon>
        <taxon>Lemnoideae</taxon>
        <taxon>Spirodela</taxon>
    </lineage>
</organism>
<dbReference type="EMBL" id="LR743600">
    <property type="protein sequence ID" value="CAA2630421.1"/>
    <property type="molecule type" value="Genomic_DNA"/>
</dbReference>
<name>A0A7I8JHQ4_SPIIN</name>
<dbReference type="EMBL" id="CACRZD030000013">
    <property type="protein sequence ID" value="CAA6669664.1"/>
    <property type="molecule type" value="Genomic_DNA"/>
</dbReference>
<sequence length="104" mass="12128">MFSISESMLTLGLIAILSGNFTWISRIAHLCRIRRYERGSFMDPEIEEQQLLNEKHVLERKFLDLRMATTGKQSDAVSENLKELTLRKGYIEENLRLADELKVQ</sequence>
<dbReference type="Proteomes" id="UP001189122">
    <property type="component" value="Unassembled WGS sequence"/>
</dbReference>
<accession>A0A7I8JHQ4</accession>
<keyword evidence="2" id="KW-1185">Reference proteome</keyword>
<dbReference type="AlphaFoldDB" id="A0A7I8JHQ4"/>
<protein>
    <submittedName>
        <fullName evidence="1">Uncharacterized protein</fullName>
    </submittedName>
</protein>
<evidence type="ECO:0000313" key="1">
    <source>
        <dbReference type="EMBL" id="CAA2630421.1"/>
    </source>
</evidence>
<proteinExistence type="predicted"/>
<evidence type="ECO:0000313" key="2">
    <source>
        <dbReference type="Proteomes" id="UP001189122"/>
    </source>
</evidence>
<gene>
    <name evidence="1" type="ORF">SI7747_13016067</name>
</gene>